<evidence type="ECO:0000313" key="5">
    <source>
        <dbReference type="Proteomes" id="UP000190935"/>
    </source>
</evidence>
<evidence type="ECO:0000313" key="4">
    <source>
        <dbReference type="Proteomes" id="UP000051491"/>
    </source>
</evidence>
<dbReference type="Proteomes" id="UP000190935">
    <property type="component" value="Chromosome I"/>
</dbReference>
<dbReference type="Proteomes" id="UP000051491">
    <property type="component" value="Unassembled WGS sequence"/>
</dbReference>
<proteinExistence type="predicted"/>
<evidence type="ECO:0000313" key="3">
    <source>
        <dbReference type="EMBL" id="SFV39903.1"/>
    </source>
</evidence>
<sequence length="138" mass="16070">MFGKKKKRKNDRVKSMNTQIDLVIRGTSHIGMNSFGQIMVGNKAFEFYDERDPNNFVQIPWDEVELVVASVYFKGKWIPRYGFQTKKNGLLNFSSKNPKKVLRAVRVYIAPEHIVRSLTFFQVLKRGIKAIFAKKNKL</sequence>
<accession>A0A0R2JWH9</accession>
<dbReference type="Proteomes" id="UP000707535">
    <property type="component" value="Unassembled WGS sequence"/>
</dbReference>
<dbReference type="GeneID" id="95348566"/>
<evidence type="ECO:0000313" key="2">
    <source>
        <dbReference type="EMBL" id="KRN81411.1"/>
    </source>
</evidence>
<reference evidence="5" key="2">
    <citation type="submission" date="2016-11" db="EMBL/GenBank/DDBJ databases">
        <authorList>
            <person name="Papadimitriou K."/>
        </authorList>
    </citation>
    <scope>NUCLEOTIDE SEQUENCE [LARGE SCALE GENOMIC DNA]</scope>
    <source>
        <strain evidence="5">ACA-DC 1533</strain>
    </source>
</reference>
<dbReference type="EMBL" id="LT630287">
    <property type="protein sequence ID" value="SFV39903.1"/>
    <property type="molecule type" value="Genomic_DNA"/>
</dbReference>
<dbReference type="PATRIC" id="fig|89059.3.peg.2064"/>
<dbReference type="PIRSF" id="PIRSF021265">
    <property type="entry name" value="DUF956"/>
    <property type="match status" value="1"/>
</dbReference>
<dbReference type="EMBL" id="DYXG01000121">
    <property type="protein sequence ID" value="HJE98300.1"/>
    <property type="molecule type" value="Genomic_DNA"/>
</dbReference>
<dbReference type="KEGG" id="laca:LAC1533_0483"/>
<reference evidence="1" key="5">
    <citation type="submission" date="2021-09" db="EMBL/GenBank/DDBJ databases">
        <authorList>
            <person name="Gilroy R."/>
        </authorList>
    </citation>
    <scope>NUCLEOTIDE SEQUENCE</scope>
    <source>
        <strain evidence="1">CHK174-6876</strain>
    </source>
</reference>
<dbReference type="InterPro" id="IPR010360">
    <property type="entry name" value="DUF956"/>
</dbReference>
<dbReference type="AlphaFoldDB" id="A0A0R2JWH9"/>
<dbReference type="Pfam" id="PF06115">
    <property type="entry name" value="DUF956"/>
    <property type="match status" value="1"/>
</dbReference>
<protein>
    <submittedName>
        <fullName evidence="1">DUF956 family protein</fullName>
    </submittedName>
    <submittedName>
        <fullName evidence="3">Putative regulator of the mannose operon, ManO</fullName>
    </submittedName>
</protein>
<dbReference type="STRING" id="89059.LAC1533_0483"/>
<dbReference type="RefSeq" id="WP_056972082.1">
    <property type="nucleotide sequence ID" value="NZ_CP113926.1"/>
</dbReference>
<evidence type="ECO:0000313" key="1">
    <source>
        <dbReference type="EMBL" id="HJE98300.1"/>
    </source>
</evidence>
<dbReference type="OrthoDB" id="1646215at2"/>
<name>A0A0R2JWH9_9LACO</name>
<gene>
    <name evidence="2" type="ORF">IV43_GL001948</name>
    <name evidence="1" type="ORF">K8V00_11855</name>
    <name evidence="3" type="ORF">LAC1533_0483</name>
</gene>
<reference evidence="3" key="3">
    <citation type="submission" date="2016-11" db="EMBL/GenBank/DDBJ databases">
        <authorList>
            <person name="Jaros S."/>
            <person name="Januszkiewicz K."/>
            <person name="Wedrychowicz H."/>
        </authorList>
    </citation>
    <scope>NUCLEOTIDE SEQUENCE [LARGE SCALE GENOMIC DNA]</scope>
    <source>
        <strain evidence="3">ACA-DC 1533</strain>
    </source>
</reference>
<dbReference type="EMBL" id="JQBK01000070">
    <property type="protein sequence ID" value="KRN81411.1"/>
    <property type="molecule type" value="Genomic_DNA"/>
</dbReference>
<organism evidence="2 4">
    <name type="scientific">Ligilactobacillus acidipiscis</name>
    <dbReference type="NCBI Taxonomy" id="89059"/>
    <lineage>
        <taxon>Bacteria</taxon>
        <taxon>Bacillati</taxon>
        <taxon>Bacillota</taxon>
        <taxon>Bacilli</taxon>
        <taxon>Lactobacillales</taxon>
        <taxon>Lactobacillaceae</taxon>
        <taxon>Ligilactobacillus</taxon>
    </lineage>
</organism>
<reference evidence="1" key="4">
    <citation type="journal article" date="2021" name="PeerJ">
        <title>Extensive microbial diversity within the chicken gut microbiome revealed by metagenomics and culture.</title>
        <authorList>
            <person name="Gilroy R."/>
            <person name="Ravi A."/>
            <person name="Getino M."/>
            <person name="Pursley I."/>
            <person name="Horton D.L."/>
            <person name="Alikhan N.F."/>
            <person name="Baker D."/>
            <person name="Gharbi K."/>
            <person name="Hall N."/>
            <person name="Watson M."/>
            <person name="Adriaenssens E.M."/>
            <person name="Foster-Nyarko E."/>
            <person name="Jarju S."/>
            <person name="Secka A."/>
            <person name="Antonio M."/>
            <person name="Oren A."/>
            <person name="Chaudhuri R.R."/>
            <person name="La Ragione R."/>
            <person name="Hildebrand F."/>
            <person name="Pallen M.J."/>
        </authorList>
    </citation>
    <scope>NUCLEOTIDE SEQUENCE</scope>
    <source>
        <strain evidence="1">CHK174-6876</strain>
    </source>
</reference>
<reference evidence="2 4" key="1">
    <citation type="journal article" date="2015" name="Genome Announc.">
        <title>Expanding the biotechnology potential of lactobacilli through comparative genomics of 213 strains and associated genera.</title>
        <authorList>
            <person name="Sun Z."/>
            <person name="Harris H.M."/>
            <person name="McCann A."/>
            <person name="Guo C."/>
            <person name="Argimon S."/>
            <person name="Zhang W."/>
            <person name="Yang X."/>
            <person name="Jeffery I.B."/>
            <person name="Cooney J.C."/>
            <person name="Kagawa T.F."/>
            <person name="Liu W."/>
            <person name="Song Y."/>
            <person name="Salvetti E."/>
            <person name="Wrobel A."/>
            <person name="Rasinkangas P."/>
            <person name="Parkhill J."/>
            <person name="Rea M.C."/>
            <person name="O'Sullivan O."/>
            <person name="Ritari J."/>
            <person name="Douillard F.P."/>
            <person name="Paul Ross R."/>
            <person name="Yang R."/>
            <person name="Briner A.E."/>
            <person name="Felis G.E."/>
            <person name="de Vos W.M."/>
            <person name="Barrangou R."/>
            <person name="Klaenhammer T.R."/>
            <person name="Caufield P.W."/>
            <person name="Cui Y."/>
            <person name="Zhang H."/>
            <person name="O'Toole P.W."/>
        </authorList>
    </citation>
    <scope>NUCLEOTIDE SEQUENCE [LARGE SCALE GENOMIC DNA]</scope>
    <source>
        <strain evidence="2 4">DSM 15353</strain>
    </source>
</reference>